<feature type="non-terminal residue" evidence="2">
    <location>
        <position position="45"/>
    </location>
</feature>
<evidence type="ECO:0000313" key="3">
    <source>
        <dbReference type="Proteomes" id="UP000265520"/>
    </source>
</evidence>
<name>A0A392T8T5_9FABA</name>
<evidence type="ECO:0000313" key="2">
    <source>
        <dbReference type="EMBL" id="MCI56857.1"/>
    </source>
</evidence>
<comment type="caution">
    <text evidence="2">The sequence shown here is derived from an EMBL/GenBank/DDBJ whole genome shotgun (WGS) entry which is preliminary data.</text>
</comment>
<proteinExistence type="predicted"/>
<dbReference type="AlphaFoldDB" id="A0A392T8T5"/>
<organism evidence="2 3">
    <name type="scientific">Trifolium medium</name>
    <dbReference type="NCBI Taxonomy" id="97028"/>
    <lineage>
        <taxon>Eukaryota</taxon>
        <taxon>Viridiplantae</taxon>
        <taxon>Streptophyta</taxon>
        <taxon>Embryophyta</taxon>
        <taxon>Tracheophyta</taxon>
        <taxon>Spermatophyta</taxon>
        <taxon>Magnoliopsida</taxon>
        <taxon>eudicotyledons</taxon>
        <taxon>Gunneridae</taxon>
        <taxon>Pentapetalae</taxon>
        <taxon>rosids</taxon>
        <taxon>fabids</taxon>
        <taxon>Fabales</taxon>
        <taxon>Fabaceae</taxon>
        <taxon>Papilionoideae</taxon>
        <taxon>50 kb inversion clade</taxon>
        <taxon>NPAAA clade</taxon>
        <taxon>Hologalegina</taxon>
        <taxon>IRL clade</taxon>
        <taxon>Trifolieae</taxon>
        <taxon>Trifolium</taxon>
    </lineage>
</organism>
<keyword evidence="3" id="KW-1185">Reference proteome</keyword>
<accession>A0A392T8T5</accession>
<protein>
    <submittedName>
        <fullName evidence="2">Uncharacterized protein</fullName>
    </submittedName>
</protein>
<reference evidence="2 3" key="1">
    <citation type="journal article" date="2018" name="Front. Plant Sci.">
        <title>Red Clover (Trifolium pratense) and Zigzag Clover (T. medium) - A Picture of Genomic Similarities and Differences.</title>
        <authorList>
            <person name="Dluhosova J."/>
            <person name="Istvanek J."/>
            <person name="Nedelnik J."/>
            <person name="Repkova J."/>
        </authorList>
    </citation>
    <scope>NUCLEOTIDE SEQUENCE [LARGE SCALE GENOMIC DNA]</scope>
    <source>
        <strain evidence="3">cv. 10/8</strain>
        <tissue evidence="2">Leaf</tissue>
    </source>
</reference>
<sequence>MATFEDLSSESESKEEEANMALMASADSYIDSDDEPEIDFEEKEE</sequence>
<dbReference type="Proteomes" id="UP000265520">
    <property type="component" value="Unassembled WGS sequence"/>
</dbReference>
<evidence type="ECO:0000256" key="1">
    <source>
        <dbReference type="SAM" id="MobiDB-lite"/>
    </source>
</evidence>
<feature type="region of interest" description="Disordered" evidence="1">
    <location>
        <begin position="1"/>
        <end position="45"/>
    </location>
</feature>
<dbReference type="EMBL" id="LXQA010519476">
    <property type="protein sequence ID" value="MCI56857.1"/>
    <property type="molecule type" value="Genomic_DNA"/>
</dbReference>
<feature type="compositionally biased region" description="Acidic residues" evidence="1">
    <location>
        <begin position="30"/>
        <end position="45"/>
    </location>
</feature>